<feature type="non-terminal residue" evidence="4">
    <location>
        <position position="277"/>
    </location>
</feature>
<dbReference type="EMBL" id="JAEPRB010000017">
    <property type="protein sequence ID" value="KAG2226388.1"/>
    <property type="molecule type" value="Genomic_DNA"/>
</dbReference>
<dbReference type="SMART" id="SM00323">
    <property type="entry name" value="RasGAP"/>
    <property type="match status" value="1"/>
</dbReference>
<dbReference type="Proteomes" id="UP000646827">
    <property type="component" value="Unassembled WGS sequence"/>
</dbReference>
<dbReference type="PANTHER" id="PTHR10194:SF142">
    <property type="entry name" value="NEUROFIBROMIN"/>
    <property type="match status" value="1"/>
</dbReference>
<dbReference type="SUPFAM" id="SSF48350">
    <property type="entry name" value="GTPase activation domain, GAP"/>
    <property type="match status" value="1"/>
</dbReference>
<evidence type="ECO:0000313" key="4">
    <source>
        <dbReference type="EMBL" id="KAG2226388.1"/>
    </source>
</evidence>
<gene>
    <name evidence="4" type="ORF">INT45_000556</name>
</gene>
<feature type="domain" description="Ras-GAP" evidence="3">
    <location>
        <begin position="1"/>
        <end position="170"/>
    </location>
</feature>
<dbReference type="PROSITE" id="PS00509">
    <property type="entry name" value="RAS_GTPASE_ACTIV_1"/>
    <property type="match status" value="1"/>
</dbReference>
<dbReference type="InterPro" id="IPR023152">
    <property type="entry name" value="RasGAP_CS"/>
</dbReference>
<evidence type="ECO:0000256" key="1">
    <source>
        <dbReference type="ARBA" id="ARBA00022468"/>
    </source>
</evidence>
<keyword evidence="2" id="KW-0597">Phosphoprotein</keyword>
<evidence type="ECO:0000259" key="3">
    <source>
        <dbReference type="PROSITE" id="PS50018"/>
    </source>
</evidence>
<dbReference type="PANTHER" id="PTHR10194">
    <property type="entry name" value="RAS GTPASE-ACTIVATING PROTEINS"/>
    <property type="match status" value="1"/>
</dbReference>
<dbReference type="InterPro" id="IPR008936">
    <property type="entry name" value="Rho_GTPase_activation_prot"/>
</dbReference>
<dbReference type="AlphaFoldDB" id="A0A8H7VRS2"/>
<protein>
    <recommendedName>
        <fullName evidence="3">Ras-GAP domain-containing protein</fullName>
    </recommendedName>
</protein>
<accession>A0A8H7VRS2</accession>
<evidence type="ECO:0000256" key="2">
    <source>
        <dbReference type="ARBA" id="ARBA00022553"/>
    </source>
</evidence>
<dbReference type="GO" id="GO:0005096">
    <property type="term" value="F:GTPase activator activity"/>
    <property type="evidence" value="ECO:0007669"/>
    <property type="project" value="UniProtKB-KW"/>
</dbReference>
<dbReference type="OrthoDB" id="775356at2759"/>
<dbReference type="InterPro" id="IPR001936">
    <property type="entry name" value="RasGAP_dom"/>
</dbReference>
<comment type="caution">
    <text evidence="4">The sequence shown here is derived from an EMBL/GenBank/DDBJ whole genome shotgun (WGS) entry which is preliminary data.</text>
</comment>
<dbReference type="Gene3D" id="1.10.506.10">
    <property type="entry name" value="GTPase Activation - p120gap, domain 1"/>
    <property type="match status" value="1"/>
</dbReference>
<name>A0A8H7VRS2_9FUNG</name>
<dbReference type="InterPro" id="IPR039360">
    <property type="entry name" value="Ras_GTPase"/>
</dbReference>
<sequence length="277" mass="31485">NTYSYHTNKLDDEAEILRRTTVTTRLLSYLAEIIGTQYIQRTLHPVFNELSRKILPEGTTYEVNPLRVDDENISQNIENVSEAADMVLNAICASAKNAPRTICQLCHCILTCAESRFSEAKYKAVGAFIFLRFFCPAIVSPESTGFHDTITPVLYRGLLLVGKIAQNLANNVLFGDKEAYMIPLNDLLTRNIYRLTRFLREISQEPSNDNIVMEAECEFEKNSMKSSDYSLLHHVLLDNTQAMAQRLYTKNIPYTNDHGGKVVDSAILSEMILRDQY</sequence>
<reference evidence="4 5" key="1">
    <citation type="submission" date="2020-12" db="EMBL/GenBank/DDBJ databases">
        <title>Metabolic potential, ecology and presence of endohyphal bacteria is reflected in genomic diversity of Mucoromycotina.</title>
        <authorList>
            <person name="Muszewska A."/>
            <person name="Okrasinska A."/>
            <person name="Steczkiewicz K."/>
            <person name="Drgas O."/>
            <person name="Orlowska M."/>
            <person name="Perlinska-Lenart U."/>
            <person name="Aleksandrzak-Piekarczyk T."/>
            <person name="Szatraj K."/>
            <person name="Zielenkiewicz U."/>
            <person name="Pilsyk S."/>
            <person name="Malc E."/>
            <person name="Mieczkowski P."/>
            <person name="Kruszewska J.S."/>
            <person name="Biernat P."/>
            <person name="Pawlowska J."/>
        </authorList>
    </citation>
    <scope>NUCLEOTIDE SEQUENCE [LARGE SCALE GENOMIC DNA]</scope>
    <source>
        <strain evidence="4 5">CBS 142.35</strain>
    </source>
</reference>
<feature type="non-terminal residue" evidence="4">
    <location>
        <position position="1"/>
    </location>
</feature>
<evidence type="ECO:0000313" key="5">
    <source>
        <dbReference type="Proteomes" id="UP000646827"/>
    </source>
</evidence>
<dbReference type="PROSITE" id="PS50018">
    <property type="entry name" value="RAS_GTPASE_ACTIV_2"/>
    <property type="match status" value="1"/>
</dbReference>
<proteinExistence type="predicted"/>
<keyword evidence="5" id="KW-1185">Reference proteome</keyword>
<dbReference type="Pfam" id="PF00616">
    <property type="entry name" value="RasGAP"/>
    <property type="match status" value="1"/>
</dbReference>
<keyword evidence="1" id="KW-0343">GTPase activation</keyword>
<organism evidence="4 5">
    <name type="scientific">Circinella minor</name>
    <dbReference type="NCBI Taxonomy" id="1195481"/>
    <lineage>
        <taxon>Eukaryota</taxon>
        <taxon>Fungi</taxon>
        <taxon>Fungi incertae sedis</taxon>
        <taxon>Mucoromycota</taxon>
        <taxon>Mucoromycotina</taxon>
        <taxon>Mucoromycetes</taxon>
        <taxon>Mucorales</taxon>
        <taxon>Lichtheimiaceae</taxon>
        <taxon>Circinella</taxon>
    </lineage>
</organism>